<keyword evidence="3" id="KW-1185">Reference proteome</keyword>
<dbReference type="AlphaFoldDB" id="A0A077ZUS3"/>
<dbReference type="Proteomes" id="UP000039865">
    <property type="component" value="Unassembled WGS sequence"/>
</dbReference>
<reference evidence="2 3" key="1">
    <citation type="submission" date="2014-06" db="EMBL/GenBank/DDBJ databases">
        <authorList>
            <person name="Swart Estienne"/>
        </authorList>
    </citation>
    <scope>NUCLEOTIDE SEQUENCE [LARGE SCALE GENOMIC DNA]</scope>
    <source>
        <strain evidence="2 3">130c</strain>
    </source>
</reference>
<evidence type="ECO:0000256" key="1">
    <source>
        <dbReference type="SAM" id="MobiDB-lite"/>
    </source>
</evidence>
<name>A0A077ZUS3_STYLE</name>
<accession>A0A077ZUS3</accession>
<organism evidence="2 3">
    <name type="scientific">Stylonychia lemnae</name>
    <name type="common">Ciliate</name>
    <dbReference type="NCBI Taxonomy" id="5949"/>
    <lineage>
        <taxon>Eukaryota</taxon>
        <taxon>Sar</taxon>
        <taxon>Alveolata</taxon>
        <taxon>Ciliophora</taxon>
        <taxon>Intramacronucleata</taxon>
        <taxon>Spirotrichea</taxon>
        <taxon>Stichotrichia</taxon>
        <taxon>Sporadotrichida</taxon>
        <taxon>Oxytrichidae</taxon>
        <taxon>Stylonychinae</taxon>
        <taxon>Stylonychia</taxon>
    </lineage>
</organism>
<sequence>MNAGLKSPPSIPQQQKLNPLQVNSILMNISSEGVMISSHGAKIQQKTIEHAKLTNRNTPITDFQIRPPIKYERPQKSKVLERPPFKTNEQVSHESQQQNQMERQKGYFDGKKFTLTLDLNTVLQQSDDVNRLLESQSLAKSFSPQRDNDVPSSNIFHSYIYKEAILKNEQHLQLLQDQNKISYPHPNNLQLQELFSEKQIVRNQSPSKTQSSKLMQNLEPLEENEILMNNQIDLSKLTPREKLSFLINNDNQVAQHGKKQLLFLKRQLDEQKQIFRPQSAQHKKSIAYYHPPISKPITSPQTTDGYKNITWIQLKQLEQEIQNNALWFSDDQHQEMLLEKVRNITARHKKTALQKHLDKYRDYYVHHVHISGKQIIKKIQTPEQFKDYWATIFQDRIIDQSMETYIEMAKAYIKIQLFSSFKIQ</sequence>
<feature type="compositionally biased region" description="Polar residues" evidence="1">
    <location>
        <begin position="87"/>
        <end position="101"/>
    </location>
</feature>
<evidence type="ECO:0000313" key="3">
    <source>
        <dbReference type="Proteomes" id="UP000039865"/>
    </source>
</evidence>
<dbReference type="EMBL" id="CCKQ01001960">
    <property type="protein sequence ID" value="CDW73055.1"/>
    <property type="molecule type" value="Genomic_DNA"/>
</dbReference>
<evidence type="ECO:0000313" key="2">
    <source>
        <dbReference type="EMBL" id="CDW73055.1"/>
    </source>
</evidence>
<feature type="compositionally biased region" description="Basic and acidic residues" evidence="1">
    <location>
        <begin position="69"/>
        <end position="84"/>
    </location>
</feature>
<feature type="region of interest" description="Disordered" evidence="1">
    <location>
        <begin position="69"/>
        <end position="101"/>
    </location>
</feature>
<protein>
    <submittedName>
        <fullName evidence="2">Uncharacterized protein</fullName>
    </submittedName>
</protein>
<proteinExistence type="predicted"/>
<gene>
    <name evidence="2" type="primary">Contig5702.g6100</name>
    <name evidence="2" type="ORF">STYLEM_2023</name>
</gene>
<dbReference type="InParanoid" id="A0A077ZUS3"/>